<comment type="similarity">
    <text evidence="1 2">Belongs to the UPF0125 (RnfH) family.</text>
</comment>
<reference evidence="4" key="1">
    <citation type="journal article" date="2019" name="Int. J. Syst. Evol. Microbiol.">
        <title>The Global Catalogue of Microorganisms (GCM) 10K type strain sequencing project: providing services to taxonomists for standard genome sequencing and annotation.</title>
        <authorList>
            <consortium name="The Broad Institute Genomics Platform"/>
            <consortium name="The Broad Institute Genome Sequencing Center for Infectious Disease"/>
            <person name="Wu L."/>
            <person name="Ma J."/>
        </authorList>
    </citation>
    <scope>NUCLEOTIDE SEQUENCE [LARGE SCALE GENOMIC DNA]</scope>
    <source>
        <strain evidence="4">KCTC 42501</strain>
    </source>
</reference>
<dbReference type="Pfam" id="PF03658">
    <property type="entry name" value="Ub-RnfH"/>
    <property type="match status" value="1"/>
</dbReference>
<keyword evidence="4" id="KW-1185">Reference proteome</keyword>
<dbReference type="SUPFAM" id="SSF54285">
    <property type="entry name" value="MoaD/ThiS"/>
    <property type="match status" value="1"/>
</dbReference>
<sequence length="110" mass="12042">MISVVLVRSPKPRAVEELPLQLSDGATIAEALAMVGWSLGTDGSKDSTWTCGVWGRKAAPSTLLRDGDRVELYRDLRVDPKVARRERFVGQGSRNAGLFAQRRPNSKAGY</sequence>
<name>A0ABV7W9T0_9BURK</name>
<evidence type="ECO:0000313" key="4">
    <source>
        <dbReference type="Proteomes" id="UP001595729"/>
    </source>
</evidence>
<dbReference type="Proteomes" id="UP001595729">
    <property type="component" value="Unassembled WGS sequence"/>
</dbReference>
<protein>
    <recommendedName>
        <fullName evidence="2">UPF0125 protein ACFOPI_21490</fullName>
    </recommendedName>
</protein>
<dbReference type="PANTHER" id="PTHR37483">
    <property type="entry name" value="UPF0125 PROTEIN RATB"/>
    <property type="match status" value="1"/>
</dbReference>
<evidence type="ECO:0000313" key="3">
    <source>
        <dbReference type="EMBL" id="MFC3686179.1"/>
    </source>
</evidence>
<proteinExistence type="inferred from homology"/>
<organism evidence="3 4">
    <name type="scientific">Hydrogenophaga luteola</name>
    <dbReference type="NCBI Taxonomy" id="1591122"/>
    <lineage>
        <taxon>Bacteria</taxon>
        <taxon>Pseudomonadati</taxon>
        <taxon>Pseudomonadota</taxon>
        <taxon>Betaproteobacteria</taxon>
        <taxon>Burkholderiales</taxon>
        <taxon>Comamonadaceae</taxon>
        <taxon>Hydrogenophaga</taxon>
    </lineage>
</organism>
<dbReference type="InterPro" id="IPR016155">
    <property type="entry name" value="Mopterin_synth/thiamin_S_b"/>
</dbReference>
<dbReference type="HAMAP" id="MF_00460">
    <property type="entry name" value="UPF0125_RnfH"/>
    <property type="match status" value="1"/>
</dbReference>
<dbReference type="Gene3D" id="3.10.20.280">
    <property type="entry name" value="RnfH-like"/>
    <property type="match status" value="1"/>
</dbReference>
<dbReference type="InterPro" id="IPR037021">
    <property type="entry name" value="RnfH_sf"/>
</dbReference>
<dbReference type="RefSeq" id="WP_382178581.1">
    <property type="nucleotide sequence ID" value="NZ_JBHRXX010000009.1"/>
</dbReference>
<evidence type="ECO:0000256" key="1">
    <source>
        <dbReference type="ARBA" id="ARBA00010645"/>
    </source>
</evidence>
<dbReference type="EMBL" id="JBHRXX010000009">
    <property type="protein sequence ID" value="MFC3686179.1"/>
    <property type="molecule type" value="Genomic_DNA"/>
</dbReference>
<comment type="caution">
    <text evidence="3">The sequence shown here is derived from an EMBL/GenBank/DDBJ whole genome shotgun (WGS) entry which is preliminary data.</text>
</comment>
<gene>
    <name evidence="3" type="ORF">ACFOPI_21490</name>
</gene>
<dbReference type="PANTHER" id="PTHR37483:SF1">
    <property type="entry name" value="UPF0125 PROTEIN RATB"/>
    <property type="match status" value="1"/>
</dbReference>
<dbReference type="InterPro" id="IPR005346">
    <property type="entry name" value="RnfH"/>
</dbReference>
<evidence type="ECO:0000256" key="2">
    <source>
        <dbReference type="HAMAP-Rule" id="MF_00460"/>
    </source>
</evidence>
<accession>A0ABV7W9T0</accession>